<dbReference type="AlphaFoldDB" id="A0A934NWU9"/>
<sequence length="495" mass="54886">MEILEAYDLTRCAHSAAVLVGCDEKTVARYVALRDSGRDVGERERRARAIDPFLAKIEELVDKSNGKIRADVVHERVQAMGFAGTERTTRRAVAEAKQAYRDGHRRRYRPWIPDPGYWLQFDWGEGPRVAGRRTQLFCAWLSWSRYRVVLPAWDQQLPTLIACVDTMLRRIGGAPTYLLTDNPRTVTIDRIAGLPVRHPDIVSAARHYGCAVRTCEPFDPESKGGAEHTVKIAKADLVPTEANLLPDFASFAELEAACARWCEQVNARPHRATGVPRVDRLVEELPNLHVLPDNPHILALGDERLVNSDQTISWHNVRYSTPDGHQGKRVWCRVSGEELAVVARIGTGLSEIARHRLSTPGNPRILDEHYPHHPDGSVLRTPKPKPRNEAEIDFLMLGDGAMQWLTEAAATGVVRIRRKMGQAVELARVLGLGLGLERVDHALAVAATAGRFDDGDLVSILDHLGHEDSAPSNVVAIDEAHSAQPGTGPWRRLGA</sequence>
<protein>
    <submittedName>
        <fullName evidence="4">IS21 family transposase</fullName>
    </submittedName>
</protein>
<reference evidence="4" key="1">
    <citation type="submission" date="2020-12" db="EMBL/GenBank/DDBJ databases">
        <title>Antrihabitans popcorni sp. nov. and Antrihabitans auranticaus sp. nov., isolated from a larva cave.</title>
        <authorList>
            <person name="Lee S.D."/>
            <person name="Kim I.S."/>
        </authorList>
    </citation>
    <scope>NUCLEOTIDE SEQUENCE</scope>
    <source>
        <strain evidence="4">YC3-6</strain>
    </source>
</reference>
<dbReference type="InterPro" id="IPR012337">
    <property type="entry name" value="RNaseH-like_sf"/>
</dbReference>
<feature type="compositionally biased region" description="Basic and acidic residues" evidence="2">
    <location>
        <begin position="366"/>
        <end position="375"/>
    </location>
</feature>
<dbReference type="PROSITE" id="PS50994">
    <property type="entry name" value="INTEGRASE"/>
    <property type="match status" value="1"/>
</dbReference>
<dbReference type="SUPFAM" id="SSF53098">
    <property type="entry name" value="Ribonuclease H-like"/>
    <property type="match status" value="1"/>
</dbReference>
<accession>A0A934NWU9</accession>
<gene>
    <name evidence="4" type="primary">istA</name>
    <name evidence="4" type="ORF">JGU71_29485</name>
</gene>
<evidence type="ECO:0000259" key="3">
    <source>
        <dbReference type="PROSITE" id="PS50994"/>
    </source>
</evidence>
<dbReference type="GO" id="GO:0003676">
    <property type="term" value="F:nucleic acid binding"/>
    <property type="evidence" value="ECO:0007669"/>
    <property type="project" value="InterPro"/>
</dbReference>
<comment type="similarity">
    <text evidence="1">Belongs to the transposase IS21/IS408/IS1162 family.</text>
</comment>
<dbReference type="Proteomes" id="UP000655868">
    <property type="component" value="Unassembled WGS sequence"/>
</dbReference>
<feature type="domain" description="Integrase catalytic" evidence="3">
    <location>
        <begin position="106"/>
        <end position="285"/>
    </location>
</feature>
<proteinExistence type="inferred from homology"/>
<comment type="caution">
    <text evidence="4">The sequence shown here is derived from an EMBL/GenBank/DDBJ whole genome shotgun (WGS) entry which is preliminary data.</text>
</comment>
<dbReference type="InterPro" id="IPR036397">
    <property type="entry name" value="RNaseH_sf"/>
</dbReference>
<keyword evidence="5" id="KW-1185">Reference proteome</keyword>
<dbReference type="InterPro" id="IPR054353">
    <property type="entry name" value="IstA-like_C"/>
</dbReference>
<dbReference type="Gene3D" id="3.30.420.10">
    <property type="entry name" value="Ribonuclease H-like superfamily/Ribonuclease H"/>
    <property type="match status" value="1"/>
</dbReference>
<evidence type="ECO:0000256" key="1">
    <source>
        <dbReference type="ARBA" id="ARBA00009277"/>
    </source>
</evidence>
<organism evidence="4 5">
    <name type="scientific">Antrihabitans stalagmiti</name>
    <dbReference type="NCBI Taxonomy" id="2799499"/>
    <lineage>
        <taxon>Bacteria</taxon>
        <taxon>Bacillati</taxon>
        <taxon>Actinomycetota</taxon>
        <taxon>Actinomycetes</taxon>
        <taxon>Mycobacteriales</taxon>
        <taxon>Nocardiaceae</taxon>
        <taxon>Antrihabitans</taxon>
    </lineage>
</organism>
<name>A0A934NWU9_9NOCA</name>
<evidence type="ECO:0000256" key="2">
    <source>
        <dbReference type="SAM" id="MobiDB-lite"/>
    </source>
</evidence>
<dbReference type="GO" id="GO:0015074">
    <property type="term" value="P:DNA integration"/>
    <property type="evidence" value="ECO:0007669"/>
    <property type="project" value="InterPro"/>
</dbReference>
<dbReference type="PANTHER" id="PTHR35004">
    <property type="entry name" value="TRANSPOSASE RV3428C-RELATED"/>
    <property type="match status" value="1"/>
</dbReference>
<dbReference type="InterPro" id="IPR001584">
    <property type="entry name" value="Integrase_cat-core"/>
</dbReference>
<dbReference type="NCBIfam" id="NF033546">
    <property type="entry name" value="transpos_IS21"/>
    <property type="match status" value="1"/>
</dbReference>
<evidence type="ECO:0000313" key="4">
    <source>
        <dbReference type="EMBL" id="MBJ8343018.1"/>
    </source>
</evidence>
<feature type="region of interest" description="Disordered" evidence="2">
    <location>
        <begin position="366"/>
        <end position="385"/>
    </location>
</feature>
<dbReference type="Pfam" id="PF22483">
    <property type="entry name" value="Mu-transpos_C_2"/>
    <property type="match status" value="1"/>
</dbReference>
<dbReference type="EMBL" id="JAEMNV010000026">
    <property type="protein sequence ID" value="MBJ8343018.1"/>
    <property type="molecule type" value="Genomic_DNA"/>
</dbReference>
<evidence type="ECO:0000313" key="5">
    <source>
        <dbReference type="Proteomes" id="UP000655868"/>
    </source>
</evidence>